<organism evidence="2 3">
    <name type="scientific">Laccaria amethystina LaAM-08-1</name>
    <dbReference type="NCBI Taxonomy" id="1095629"/>
    <lineage>
        <taxon>Eukaryota</taxon>
        <taxon>Fungi</taxon>
        <taxon>Dikarya</taxon>
        <taxon>Basidiomycota</taxon>
        <taxon>Agaricomycotina</taxon>
        <taxon>Agaricomycetes</taxon>
        <taxon>Agaricomycetidae</taxon>
        <taxon>Agaricales</taxon>
        <taxon>Agaricineae</taxon>
        <taxon>Hydnangiaceae</taxon>
        <taxon>Laccaria</taxon>
    </lineage>
</organism>
<dbReference type="OrthoDB" id="3270336at2759"/>
<keyword evidence="3" id="KW-1185">Reference proteome</keyword>
<reference evidence="3" key="2">
    <citation type="submission" date="2015-01" db="EMBL/GenBank/DDBJ databases">
        <title>Evolutionary Origins and Diversification of the Mycorrhizal Mutualists.</title>
        <authorList>
            <consortium name="DOE Joint Genome Institute"/>
            <consortium name="Mycorrhizal Genomics Consortium"/>
            <person name="Kohler A."/>
            <person name="Kuo A."/>
            <person name="Nagy L.G."/>
            <person name="Floudas D."/>
            <person name="Copeland A."/>
            <person name="Barry K.W."/>
            <person name="Cichocki N."/>
            <person name="Veneault-Fourrey C."/>
            <person name="LaButti K."/>
            <person name="Lindquist E.A."/>
            <person name="Lipzen A."/>
            <person name="Lundell T."/>
            <person name="Morin E."/>
            <person name="Murat C."/>
            <person name="Riley R."/>
            <person name="Ohm R."/>
            <person name="Sun H."/>
            <person name="Tunlid A."/>
            <person name="Henrissat B."/>
            <person name="Grigoriev I.V."/>
            <person name="Hibbett D.S."/>
            <person name="Martin F."/>
        </authorList>
    </citation>
    <scope>NUCLEOTIDE SEQUENCE [LARGE SCALE GENOMIC DNA]</scope>
    <source>
        <strain evidence="3">LaAM-08-1</strain>
    </source>
</reference>
<evidence type="ECO:0000313" key="3">
    <source>
        <dbReference type="Proteomes" id="UP000054477"/>
    </source>
</evidence>
<reference evidence="2 3" key="1">
    <citation type="submission" date="2014-04" db="EMBL/GenBank/DDBJ databases">
        <authorList>
            <consortium name="DOE Joint Genome Institute"/>
            <person name="Kuo A."/>
            <person name="Kohler A."/>
            <person name="Nagy L.G."/>
            <person name="Floudas D."/>
            <person name="Copeland A."/>
            <person name="Barry K.W."/>
            <person name="Cichocki N."/>
            <person name="Veneault-Fourrey C."/>
            <person name="LaButti K."/>
            <person name="Lindquist E.A."/>
            <person name="Lipzen A."/>
            <person name="Lundell T."/>
            <person name="Morin E."/>
            <person name="Murat C."/>
            <person name="Sun H."/>
            <person name="Tunlid A."/>
            <person name="Henrissat B."/>
            <person name="Grigoriev I.V."/>
            <person name="Hibbett D.S."/>
            <person name="Martin F."/>
            <person name="Nordberg H.P."/>
            <person name="Cantor M.N."/>
            <person name="Hua S.X."/>
        </authorList>
    </citation>
    <scope>NUCLEOTIDE SEQUENCE [LARGE SCALE GENOMIC DNA]</scope>
    <source>
        <strain evidence="2 3">LaAM-08-1</strain>
    </source>
</reference>
<dbReference type="Proteomes" id="UP000054477">
    <property type="component" value="Unassembled WGS sequence"/>
</dbReference>
<proteinExistence type="predicted"/>
<sequence length="889" mass="102754">MFSTVVQYAHTQVWPDDPEAPLVYEPYEPSWHSVTAADETIPLDRSHGRLQRIEEDLFYSPNSFRSVKMPPPSLDQGREHNPFHSGKPSGRTHPFPTLKEIQQPRWWTPNFGWLAFLPLRPSFDGTLFGRLAHLLTHWDEHNGRYKMPADEWASWRRREKGLLDASSALNRLYRLGTMAPFLPGAREYTHDHASPAFALKAVRAACNCFGYWMGLLSYQFARAKCLEDPGWHSFLLDSLKLSPLWSDCVHASDIDTYTREVPRAGVFLYLSKKDIEPTQQPSVHCFVSHNIPVWYKWGQEEVEHAKREPAFAALGPLPEQMEDVVISTTDLAKPIAISLEPIESSFAQIIRLQQFFQKHNDRRPHLLDLETPIERERRLNRERCPPRKTARVYVWDRGDLLVREEVLASEREETLAEYGINQKHYDSFWNEWDCCFALGPPNSPLSNDGIGHALPVGEDEYLYDWESDTLDMQNLAPIQSQEFTPLSEEDYEQIDPPPINFRDHTQGPACTLDGLVQEVQELLFLHYGLVMPVPLKPPSSEQIPAPKIKKFWMRWIGLCSTWKGENVLSAFWESEMMHFFVDFTFQVMNMELADCDLTTHSRQPLALSKRLRFLHETIKETDDDFQSRSWFVFDFSEDATVPWRLAVTTAADALFVCRLDSRFVDVNIARFLAERGIAFHTLIPCLTLPIRSVCPDVLPYLPHHPPGYTFTKLDYEVYLHCRSQILRRPRVRAAVLRGGQLWRLTIGSLSIDEILHGPMGGGSLFEVKDEQGIDLLDDKLSQHEMDLLSGMYICYTGEGKAITNKSRWPAFNVFENNNCCENYGYWNEFSESRYALRMAQIRSGKAQPLTVSEWRAQLKGHKETRQLKSCREILALHFLKDQRPDLKLQ</sequence>
<dbReference type="AlphaFoldDB" id="A0A0C9X680"/>
<protein>
    <submittedName>
        <fullName evidence="2">Uncharacterized protein</fullName>
    </submittedName>
</protein>
<evidence type="ECO:0000313" key="2">
    <source>
        <dbReference type="EMBL" id="KIJ93166.1"/>
    </source>
</evidence>
<dbReference type="EMBL" id="KN838861">
    <property type="protein sequence ID" value="KIJ93166.1"/>
    <property type="molecule type" value="Genomic_DNA"/>
</dbReference>
<gene>
    <name evidence="2" type="ORF">K443DRAFT_408848</name>
</gene>
<accession>A0A0C9X680</accession>
<feature type="region of interest" description="Disordered" evidence="1">
    <location>
        <begin position="70"/>
        <end position="92"/>
    </location>
</feature>
<name>A0A0C9X680_9AGAR</name>
<evidence type="ECO:0000256" key="1">
    <source>
        <dbReference type="SAM" id="MobiDB-lite"/>
    </source>
</evidence>
<dbReference type="HOGENOM" id="CLU_008417_0_0_1"/>